<reference evidence="2" key="1">
    <citation type="submission" date="2021-01" db="EMBL/GenBank/DDBJ databases">
        <authorList>
            <person name="Lovell J.T."/>
            <person name="Bentley N."/>
            <person name="Bhattarai G."/>
            <person name="Jenkins J.W."/>
            <person name="Sreedasyam A."/>
            <person name="Alarcon Y."/>
            <person name="Bock C."/>
            <person name="Boston L."/>
            <person name="Carlson J."/>
            <person name="Cervantes K."/>
            <person name="Clermont K."/>
            <person name="Krom N."/>
            <person name="Kubenka K."/>
            <person name="Mamidi S."/>
            <person name="Mattison C."/>
            <person name="Monteros M."/>
            <person name="Pisani C."/>
            <person name="Plott C."/>
            <person name="Rajasekar S."/>
            <person name="Rhein H.S."/>
            <person name="Rohla C."/>
            <person name="Song M."/>
            <person name="Hilaire R.S."/>
            <person name="Shu S."/>
            <person name="Wells L."/>
            <person name="Wang X."/>
            <person name="Webber J."/>
            <person name="Heerema R.J."/>
            <person name="Klein P."/>
            <person name="Conner P."/>
            <person name="Grauke L."/>
            <person name="Grimwood J."/>
            <person name="Schmutz J."/>
            <person name="Randall J.J."/>
        </authorList>
    </citation>
    <scope>NUCLEOTIDE SEQUENCE</scope>
    <source>
        <tissue evidence="2">Leaf</tissue>
    </source>
</reference>
<evidence type="ECO:0000313" key="3">
    <source>
        <dbReference type="Proteomes" id="UP000811246"/>
    </source>
</evidence>
<accession>A0A922A8C5</accession>
<proteinExistence type="predicted"/>
<feature type="region of interest" description="Disordered" evidence="1">
    <location>
        <begin position="1"/>
        <end position="128"/>
    </location>
</feature>
<protein>
    <submittedName>
        <fullName evidence="2">Uncharacterized protein</fullName>
    </submittedName>
</protein>
<dbReference type="AlphaFoldDB" id="A0A922A8C5"/>
<sequence>MPSSSSSSSSPSRTSLVSRQSPFLHLQKRRERESERCQGGTRGQCTTVTRLTRGAAAVKTTIRRQQANTPSSRSSRSSSVASRPSRMFSPTEKASSTIPTSPFLSTWKTSMPSTLTSRPCSAPPPPTSCLFLRRRQRRFWRA</sequence>
<name>A0A922A8C5_CARIL</name>
<feature type="compositionally biased region" description="Low complexity" evidence="1">
    <location>
        <begin position="1"/>
        <end position="21"/>
    </location>
</feature>
<feature type="compositionally biased region" description="Low complexity" evidence="1">
    <location>
        <begin position="71"/>
        <end position="89"/>
    </location>
</feature>
<evidence type="ECO:0000256" key="1">
    <source>
        <dbReference type="SAM" id="MobiDB-lite"/>
    </source>
</evidence>
<dbReference type="EMBL" id="CM031839">
    <property type="protein sequence ID" value="KAG6676639.1"/>
    <property type="molecule type" value="Genomic_DNA"/>
</dbReference>
<dbReference type="Proteomes" id="UP000811246">
    <property type="component" value="Chromosome 15"/>
</dbReference>
<evidence type="ECO:0000313" key="2">
    <source>
        <dbReference type="EMBL" id="KAG6676639.1"/>
    </source>
</evidence>
<feature type="compositionally biased region" description="Polar residues" evidence="1">
    <location>
        <begin position="92"/>
        <end position="119"/>
    </location>
</feature>
<organism evidence="2 3">
    <name type="scientific">Carya illinoinensis</name>
    <name type="common">Pecan</name>
    <dbReference type="NCBI Taxonomy" id="32201"/>
    <lineage>
        <taxon>Eukaryota</taxon>
        <taxon>Viridiplantae</taxon>
        <taxon>Streptophyta</taxon>
        <taxon>Embryophyta</taxon>
        <taxon>Tracheophyta</taxon>
        <taxon>Spermatophyta</taxon>
        <taxon>Magnoliopsida</taxon>
        <taxon>eudicotyledons</taxon>
        <taxon>Gunneridae</taxon>
        <taxon>Pentapetalae</taxon>
        <taxon>rosids</taxon>
        <taxon>fabids</taxon>
        <taxon>Fagales</taxon>
        <taxon>Juglandaceae</taxon>
        <taxon>Carya</taxon>
    </lineage>
</organism>
<comment type="caution">
    <text evidence="2">The sequence shown here is derived from an EMBL/GenBank/DDBJ whole genome shotgun (WGS) entry which is preliminary data.</text>
</comment>
<gene>
    <name evidence="2" type="ORF">I3842_15G162400</name>
</gene>